<gene>
    <name evidence="1" type="ORF">PR048_008925</name>
</gene>
<dbReference type="Proteomes" id="UP001159363">
    <property type="component" value="Chromosome 3"/>
</dbReference>
<sequence length="92" mass="10622">MSSRDLRRNTQYFRSYRQSEVQIPKELLNCTRQWVDTELVLMNCHEDHGEMRGNGSPDFKGCDNGKCTGYVGNHVERNLIPDTEKTLLSLGM</sequence>
<proteinExistence type="predicted"/>
<reference evidence="1 2" key="1">
    <citation type="submission" date="2023-02" db="EMBL/GenBank/DDBJ databases">
        <title>LHISI_Scaffold_Assembly.</title>
        <authorList>
            <person name="Stuart O.P."/>
            <person name="Cleave R."/>
            <person name="Magrath M.J.L."/>
            <person name="Mikheyev A.S."/>
        </authorList>
    </citation>
    <scope>NUCLEOTIDE SEQUENCE [LARGE SCALE GENOMIC DNA]</scope>
    <source>
        <strain evidence="1">Daus_M_001</strain>
        <tissue evidence="1">Leg muscle</tissue>
    </source>
</reference>
<evidence type="ECO:0000313" key="2">
    <source>
        <dbReference type="Proteomes" id="UP001159363"/>
    </source>
</evidence>
<organism evidence="1 2">
    <name type="scientific">Dryococelus australis</name>
    <dbReference type="NCBI Taxonomy" id="614101"/>
    <lineage>
        <taxon>Eukaryota</taxon>
        <taxon>Metazoa</taxon>
        <taxon>Ecdysozoa</taxon>
        <taxon>Arthropoda</taxon>
        <taxon>Hexapoda</taxon>
        <taxon>Insecta</taxon>
        <taxon>Pterygota</taxon>
        <taxon>Neoptera</taxon>
        <taxon>Polyneoptera</taxon>
        <taxon>Phasmatodea</taxon>
        <taxon>Verophasmatodea</taxon>
        <taxon>Anareolatae</taxon>
        <taxon>Phasmatidae</taxon>
        <taxon>Eurycanthinae</taxon>
        <taxon>Dryococelus</taxon>
    </lineage>
</organism>
<dbReference type="EMBL" id="JARBHB010000003">
    <property type="protein sequence ID" value="KAJ8889426.1"/>
    <property type="molecule type" value="Genomic_DNA"/>
</dbReference>
<comment type="caution">
    <text evidence="1">The sequence shown here is derived from an EMBL/GenBank/DDBJ whole genome shotgun (WGS) entry which is preliminary data.</text>
</comment>
<keyword evidence="2" id="KW-1185">Reference proteome</keyword>
<accession>A0ABQ9HYG8</accession>
<evidence type="ECO:0000313" key="1">
    <source>
        <dbReference type="EMBL" id="KAJ8889426.1"/>
    </source>
</evidence>
<name>A0ABQ9HYG8_9NEOP</name>
<protein>
    <submittedName>
        <fullName evidence="1">Uncharacterized protein</fullName>
    </submittedName>
</protein>